<sequence length="524" mass="57386">MTARPLSSEDLGEKGEHRFAELCSDLTVNRVTRDRAGFDYIVDFRLPTDGKNLDSRPAPISARVQVKTHWADRDEVRLRLSAAEQLIKHPGPSFICALAAEADADGDHSFVRMHLIHCQGEIVERVLKRLRQAEADGKMPNAIWLTVKTSDFGPALAVRSSALKRGLQEACAADALTYLTAKVRELKTVGFGPESKQIKVSFTGRADDVIDAFLGLRPLDVTDIVENQTRFGITLPLDTFPPGPAQMRISPQAERWDVVATTRARRYRFKGKALRVPALIPAALGRQKILVRAGLMQITLTFDKTTFNVSFARNQEVELEAVRKIVDWRDLYAILAAMTQDGASFSLRPVKVTDPLRLDAHDPDADTGPEWRTFARLTAAAARVFEVAGRPNAKASLQTLWAAGDDLTTLAALIDAPDTVTGLSFTTSTTIALPRDRPIDMLLGQAFEVGDRVIGVGASLVATAEDKGDEIVWSAPSLKVLGVQQVRSKSEFESFLASLPRQSYTVITGLYQTPNPSIFAIGDA</sequence>
<protein>
    <recommendedName>
        <fullName evidence="3">DUF4365 domain-containing protein</fullName>
    </recommendedName>
</protein>
<dbReference type="GeneID" id="94376011"/>
<reference evidence="1 2" key="1">
    <citation type="submission" date="2021-07" db="EMBL/GenBank/DDBJ databases">
        <title>Isolation and characterization of bacteria from a gold mining with a capacity of golden bioaccumulation.</title>
        <authorList>
            <person name="Yang X.J."/>
        </authorList>
    </citation>
    <scope>NUCLEOTIDE SEQUENCE [LARGE SCALE GENOMIC DNA]</scope>
    <source>
        <strain evidence="1 2">Au29</strain>
    </source>
</reference>
<gene>
    <name evidence="1" type="ORF">KWG56_12075</name>
</gene>
<dbReference type="Proteomes" id="UP000824334">
    <property type="component" value="Chromosome"/>
</dbReference>
<keyword evidence="2" id="KW-1185">Reference proteome</keyword>
<proteinExistence type="predicted"/>
<evidence type="ECO:0000313" key="1">
    <source>
        <dbReference type="EMBL" id="QYC09340.1"/>
    </source>
</evidence>
<dbReference type="EMBL" id="CP080034">
    <property type="protein sequence ID" value="QYC09340.1"/>
    <property type="molecule type" value="Genomic_DNA"/>
</dbReference>
<name>A0ABX8TFZ1_9CAUL</name>
<organism evidence="1 2">
    <name type="scientific">Brevundimonas nasdae</name>
    <dbReference type="NCBI Taxonomy" id="172043"/>
    <lineage>
        <taxon>Bacteria</taxon>
        <taxon>Pseudomonadati</taxon>
        <taxon>Pseudomonadota</taxon>
        <taxon>Alphaproteobacteria</taxon>
        <taxon>Caulobacterales</taxon>
        <taxon>Caulobacteraceae</taxon>
        <taxon>Brevundimonas</taxon>
    </lineage>
</organism>
<evidence type="ECO:0000313" key="2">
    <source>
        <dbReference type="Proteomes" id="UP000824334"/>
    </source>
</evidence>
<accession>A0ABX8TFZ1</accession>
<dbReference type="RefSeq" id="WP_219354949.1">
    <property type="nucleotide sequence ID" value="NZ_CP080034.1"/>
</dbReference>
<evidence type="ECO:0008006" key="3">
    <source>
        <dbReference type="Google" id="ProtNLM"/>
    </source>
</evidence>